<dbReference type="InterPro" id="IPR004821">
    <property type="entry name" value="Cyt_trans-like"/>
</dbReference>
<dbReference type="Pfam" id="PF01687">
    <property type="entry name" value="Flavokinase"/>
    <property type="match status" value="1"/>
</dbReference>
<dbReference type="PIRSF" id="PIRSF004491">
    <property type="entry name" value="FAD_Synth"/>
    <property type="match status" value="1"/>
</dbReference>
<dbReference type="NCBIfam" id="TIGR00083">
    <property type="entry name" value="ribF"/>
    <property type="match status" value="1"/>
</dbReference>
<evidence type="ECO:0000256" key="10">
    <source>
        <dbReference type="ARBA" id="ARBA00022827"/>
    </source>
</evidence>
<dbReference type="Proteomes" id="UP001206128">
    <property type="component" value="Unassembled WGS sequence"/>
</dbReference>
<keyword evidence="10 15" id="KW-0274">FAD</keyword>
<dbReference type="EC" id="2.7.1.26" evidence="15"/>
<keyword evidence="6 15" id="KW-0808">Transferase</keyword>
<evidence type="ECO:0000256" key="9">
    <source>
        <dbReference type="ARBA" id="ARBA00022777"/>
    </source>
</evidence>
<evidence type="ECO:0000256" key="11">
    <source>
        <dbReference type="ARBA" id="ARBA00022840"/>
    </source>
</evidence>
<evidence type="ECO:0000256" key="3">
    <source>
        <dbReference type="ARBA" id="ARBA00005201"/>
    </source>
</evidence>
<keyword evidence="4 15" id="KW-0285">Flavoprotein</keyword>
<dbReference type="GO" id="GO:0003919">
    <property type="term" value="F:FMN adenylyltransferase activity"/>
    <property type="evidence" value="ECO:0007669"/>
    <property type="project" value="UniProtKB-UniRule"/>
</dbReference>
<keyword evidence="12" id="KW-0511">Multifunctional enzyme</keyword>
<comment type="caution">
    <text evidence="17">The sequence shown here is derived from an EMBL/GenBank/DDBJ whole genome shotgun (WGS) entry which is preliminary data.</text>
</comment>
<dbReference type="CDD" id="cd02064">
    <property type="entry name" value="FAD_synthetase_N"/>
    <property type="match status" value="1"/>
</dbReference>
<keyword evidence="8 15" id="KW-0547">Nucleotide-binding</keyword>
<accession>A0AAE3KJG6</accession>
<dbReference type="FunFam" id="3.40.50.620:FF:000021">
    <property type="entry name" value="Riboflavin biosynthesis protein"/>
    <property type="match status" value="1"/>
</dbReference>
<dbReference type="SUPFAM" id="SSF52374">
    <property type="entry name" value="Nucleotidylyl transferase"/>
    <property type="match status" value="1"/>
</dbReference>
<dbReference type="GO" id="GO:0009231">
    <property type="term" value="P:riboflavin biosynthetic process"/>
    <property type="evidence" value="ECO:0007669"/>
    <property type="project" value="InterPro"/>
</dbReference>
<evidence type="ECO:0000256" key="14">
    <source>
        <dbReference type="ARBA" id="ARBA00049494"/>
    </source>
</evidence>
<evidence type="ECO:0000256" key="7">
    <source>
        <dbReference type="ARBA" id="ARBA00022695"/>
    </source>
</evidence>
<dbReference type="GO" id="GO:0008531">
    <property type="term" value="F:riboflavin kinase activity"/>
    <property type="evidence" value="ECO:0007669"/>
    <property type="project" value="UniProtKB-UniRule"/>
</dbReference>
<keyword evidence="9 15" id="KW-0418">Kinase</keyword>
<evidence type="ECO:0000256" key="8">
    <source>
        <dbReference type="ARBA" id="ARBA00022741"/>
    </source>
</evidence>
<evidence type="ECO:0000256" key="5">
    <source>
        <dbReference type="ARBA" id="ARBA00022643"/>
    </source>
</evidence>
<sequence>MTERVTPPAGGGDLERRLRTVRRWRGLEHLPGGWGRCVVTIGVFDGVHRGHQELIGRAVRLARQRDLPCVVMTFDPHPAEVVRPGSHPAQLTTLRRRAELVEQLGVDVFCVMPFTPELSRMSPEAFVHEILVERLHAAAVVVGENFTFGHRAAGTVQLLRTLGNRFGFVTDDTGLVSVTLPDQRNGGSDQVTFSSTYIRACIDAGDVAAAAAALGRPHRLEGIVVRGDGRGGKELGFPTANLSTAKHAAVPADGVYACWFGHSVGGVQRTLRAAVSVGTNPTFSGRERRVEAFVLDVDEDFYGQRVTLDFVARLREMVRFDSVQDLIDQMERDVAQAREILRTPEAGAPAD</sequence>
<comment type="pathway">
    <text evidence="3 15">Cofactor biosynthesis; FMN biosynthesis; FMN from riboflavin (ATP route): step 1/1.</text>
</comment>
<dbReference type="InterPro" id="IPR014729">
    <property type="entry name" value="Rossmann-like_a/b/a_fold"/>
</dbReference>
<dbReference type="InterPro" id="IPR023465">
    <property type="entry name" value="Riboflavin_kinase_dom_sf"/>
</dbReference>
<evidence type="ECO:0000256" key="15">
    <source>
        <dbReference type="PIRNR" id="PIRNR004491"/>
    </source>
</evidence>
<dbReference type="SMART" id="SM00904">
    <property type="entry name" value="Flavokinase"/>
    <property type="match status" value="1"/>
</dbReference>
<evidence type="ECO:0000256" key="12">
    <source>
        <dbReference type="ARBA" id="ARBA00023268"/>
    </source>
</evidence>
<organism evidence="17 18">
    <name type="scientific">Goodfellowiella coeruleoviolacea</name>
    <dbReference type="NCBI Taxonomy" id="334858"/>
    <lineage>
        <taxon>Bacteria</taxon>
        <taxon>Bacillati</taxon>
        <taxon>Actinomycetota</taxon>
        <taxon>Actinomycetes</taxon>
        <taxon>Pseudonocardiales</taxon>
        <taxon>Pseudonocardiaceae</taxon>
        <taxon>Goodfellowiella</taxon>
    </lineage>
</organism>
<dbReference type="EMBL" id="JAMTCK010000019">
    <property type="protein sequence ID" value="MCP2169610.1"/>
    <property type="molecule type" value="Genomic_DNA"/>
</dbReference>
<gene>
    <name evidence="17" type="ORF">LX83_006496</name>
</gene>
<dbReference type="GO" id="GO:0006747">
    <property type="term" value="P:FAD biosynthetic process"/>
    <property type="evidence" value="ECO:0007669"/>
    <property type="project" value="UniProtKB-UniRule"/>
</dbReference>
<evidence type="ECO:0000256" key="2">
    <source>
        <dbReference type="ARBA" id="ARBA00004726"/>
    </source>
</evidence>
<dbReference type="GO" id="GO:0005524">
    <property type="term" value="F:ATP binding"/>
    <property type="evidence" value="ECO:0007669"/>
    <property type="project" value="UniProtKB-UniRule"/>
</dbReference>
<dbReference type="PANTHER" id="PTHR22749:SF6">
    <property type="entry name" value="RIBOFLAVIN KINASE"/>
    <property type="match status" value="1"/>
</dbReference>
<dbReference type="GO" id="GO:0009398">
    <property type="term" value="P:FMN biosynthetic process"/>
    <property type="evidence" value="ECO:0007669"/>
    <property type="project" value="UniProtKB-UniRule"/>
</dbReference>
<evidence type="ECO:0000256" key="6">
    <source>
        <dbReference type="ARBA" id="ARBA00022679"/>
    </source>
</evidence>
<evidence type="ECO:0000256" key="4">
    <source>
        <dbReference type="ARBA" id="ARBA00022630"/>
    </source>
</evidence>
<dbReference type="Pfam" id="PF06574">
    <property type="entry name" value="FAD_syn"/>
    <property type="match status" value="1"/>
</dbReference>
<proteinExistence type="inferred from homology"/>
<dbReference type="PANTHER" id="PTHR22749">
    <property type="entry name" value="RIBOFLAVIN KINASE/FMN ADENYLYLTRANSFERASE"/>
    <property type="match status" value="1"/>
</dbReference>
<keyword evidence="7 15" id="KW-0548">Nucleotidyltransferase</keyword>
<dbReference type="NCBIfam" id="NF004160">
    <property type="entry name" value="PRK05627.1-3"/>
    <property type="match status" value="1"/>
</dbReference>
<evidence type="ECO:0000256" key="1">
    <source>
        <dbReference type="ARBA" id="ARBA00002121"/>
    </source>
</evidence>
<dbReference type="SUPFAM" id="SSF82114">
    <property type="entry name" value="Riboflavin kinase-like"/>
    <property type="match status" value="1"/>
</dbReference>
<feature type="domain" description="Riboflavin kinase" evidence="16">
    <location>
        <begin position="213"/>
        <end position="342"/>
    </location>
</feature>
<comment type="pathway">
    <text evidence="2 15">Cofactor biosynthesis; FAD biosynthesis; FAD from FMN: step 1/1.</text>
</comment>
<keyword evidence="18" id="KW-1185">Reference proteome</keyword>
<dbReference type="InterPro" id="IPR015864">
    <property type="entry name" value="FAD_synthase"/>
</dbReference>
<dbReference type="EC" id="2.7.7.2" evidence="15"/>
<dbReference type="InterPro" id="IPR015865">
    <property type="entry name" value="Riboflavin_kinase_bac/euk"/>
</dbReference>
<dbReference type="AlphaFoldDB" id="A0AAE3KJG6"/>
<dbReference type="NCBIfam" id="TIGR00125">
    <property type="entry name" value="cyt_tran_rel"/>
    <property type="match status" value="1"/>
</dbReference>
<dbReference type="Gene3D" id="3.40.50.620">
    <property type="entry name" value="HUPs"/>
    <property type="match status" value="1"/>
</dbReference>
<dbReference type="FunFam" id="2.40.30.30:FF:000003">
    <property type="entry name" value="Riboflavin biosynthesis protein"/>
    <property type="match status" value="1"/>
</dbReference>
<reference evidence="17" key="1">
    <citation type="submission" date="2022-06" db="EMBL/GenBank/DDBJ databases">
        <title>Genomic Encyclopedia of Archaeal and Bacterial Type Strains, Phase II (KMG-II): from individual species to whole genera.</title>
        <authorList>
            <person name="Goeker M."/>
        </authorList>
    </citation>
    <scope>NUCLEOTIDE SEQUENCE</scope>
    <source>
        <strain evidence="17">DSM 43935</strain>
    </source>
</reference>
<dbReference type="Gene3D" id="2.40.30.30">
    <property type="entry name" value="Riboflavin kinase-like"/>
    <property type="match status" value="1"/>
</dbReference>
<protein>
    <recommendedName>
        <fullName evidence="15">Riboflavin biosynthesis protein</fullName>
    </recommendedName>
    <domain>
        <recommendedName>
            <fullName evidence="15">Riboflavin kinase</fullName>
            <ecNumber evidence="15">2.7.1.26</ecNumber>
        </recommendedName>
        <alternativeName>
            <fullName evidence="15">Flavokinase</fullName>
        </alternativeName>
    </domain>
    <domain>
        <recommendedName>
            <fullName evidence="15">FMN adenylyltransferase</fullName>
            <ecNumber evidence="15">2.7.7.2</ecNumber>
        </recommendedName>
        <alternativeName>
            <fullName evidence="15">FAD pyrophosphorylase</fullName>
        </alternativeName>
        <alternativeName>
            <fullName evidence="15">FAD synthase</fullName>
        </alternativeName>
    </domain>
</protein>
<evidence type="ECO:0000313" key="18">
    <source>
        <dbReference type="Proteomes" id="UP001206128"/>
    </source>
</evidence>
<comment type="similarity">
    <text evidence="15">Belongs to the ribF family.</text>
</comment>
<comment type="catalytic activity">
    <reaction evidence="14 15">
        <text>FMN + ATP + H(+) = FAD + diphosphate</text>
        <dbReference type="Rhea" id="RHEA:17237"/>
        <dbReference type="ChEBI" id="CHEBI:15378"/>
        <dbReference type="ChEBI" id="CHEBI:30616"/>
        <dbReference type="ChEBI" id="CHEBI:33019"/>
        <dbReference type="ChEBI" id="CHEBI:57692"/>
        <dbReference type="ChEBI" id="CHEBI:58210"/>
        <dbReference type="EC" id="2.7.7.2"/>
    </reaction>
</comment>
<evidence type="ECO:0000256" key="13">
    <source>
        <dbReference type="ARBA" id="ARBA00047880"/>
    </source>
</evidence>
<comment type="function">
    <text evidence="1">Catalyzes the phosphorylation of riboflavin to FMN followed by the adenylation of FMN to FAD.</text>
</comment>
<evidence type="ECO:0000313" key="17">
    <source>
        <dbReference type="EMBL" id="MCP2169610.1"/>
    </source>
</evidence>
<evidence type="ECO:0000259" key="16">
    <source>
        <dbReference type="SMART" id="SM00904"/>
    </source>
</evidence>
<dbReference type="InterPro" id="IPR023468">
    <property type="entry name" value="Riboflavin_kinase"/>
</dbReference>
<keyword evidence="11 15" id="KW-0067">ATP-binding</keyword>
<comment type="catalytic activity">
    <reaction evidence="13 15">
        <text>riboflavin + ATP = FMN + ADP + H(+)</text>
        <dbReference type="Rhea" id="RHEA:14357"/>
        <dbReference type="ChEBI" id="CHEBI:15378"/>
        <dbReference type="ChEBI" id="CHEBI:30616"/>
        <dbReference type="ChEBI" id="CHEBI:57986"/>
        <dbReference type="ChEBI" id="CHEBI:58210"/>
        <dbReference type="ChEBI" id="CHEBI:456216"/>
        <dbReference type="EC" id="2.7.1.26"/>
    </reaction>
</comment>
<keyword evidence="5 15" id="KW-0288">FMN</keyword>
<dbReference type="InterPro" id="IPR002606">
    <property type="entry name" value="Riboflavin_kinase_bac"/>
</dbReference>
<name>A0AAE3KJG6_9PSEU</name>